<protein>
    <recommendedName>
        <fullName evidence="3">BrnT family toxin</fullName>
    </recommendedName>
</protein>
<evidence type="ECO:0000313" key="2">
    <source>
        <dbReference type="Proteomes" id="UP000334380"/>
    </source>
</evidence>
<dbReference type="Proteomes" id="UP000334380">
    <property type="component" value="Unassembled WGS sequence"/>
</dbReference>
<reference evidence="1 2" key="1">
    <citation type="submission" date="2019-08" db="EMBL/GenBank/DDBJ databases">
        <authorList>
            <person name="Peeters C."/>
        </authorList>
    </citation>
    <scope>NUCLEOTIDE SEQUENCE [LARGE SCALE GENOMIC DNA]</scope>
    <source>
        <strain evidence="1 2">LMG 31013</strain>
    </source>
</reference>
<dbReference type="AlphaFoldDB" id="A0A5E4UPG2"/>
<accession>A0A5E4UPG2</accession>
<dbReference type="EMBL" id="CABPRU010000004">
    <property type="protein sequence ID" value="VVE01872.1"/>
    <property type="molecule type" value="Genomic_DNA"/>
</dbReference>
<gene>
    <name evidence="1" type="ORF">PTE31013_02186</name>
</gene>
<sequence>MPMDTRFDLAKSDRNVQEWGLPFTMVLDFEWDSAVIEEHVRVDDGERRRRAFGYTGGRLFALVFAPRAEKYMASACARRIRER</sequence>
<name>A0A5E4UPG2_9BURK</name>
<evidence type="ECO:0000313" key="1">
    <source>
        <dbReference type="EMBL" id="VVE01872.1"/>
    </source>
</evidence>
<proteinExistence type="predicted"/>
<dbReference type="Gene3D" id="3.10.450.530">
    <property type="entry name" value="Ribonuclease toxin, BrnT, of type II toxin-antitoxin system"/>
    <property type="match status" value="1"/>
</dbReference>
<keyword evidence="2" id="KW-1185">Reference proteome</keyword>
<dbReference type="InterPro" id="IPR038573">
    <property type="entry name" value="BrnT_sf"/>
</dbReference>
<dbReference type="RefSeq" id="WP_246174275.1">
    <property type="nucleotide sequence ID" value="NZ_CABPRU010000004.1"/>
</dbReference>
<organism evidence="1 2">
    <name type="scientific">Pandoraea terrigena</name>
    <dbReference type="NCBI Taxonomy" id="2508292"/>
    <lineage>
        <taxon>Bacteria</taxon>
        <taxon>Pseudomonadati</taxon>
        <taxon>Pseudomonadota</taxon>
        <taxon>Betaproteobacteria</taxon>
        <taxon>Burkholderiales</taxon>
        <taxon>Burkholderiaceae</taxon>
        <taxon>Pandoraea</taxon>
    </lineage>
</organism>
<evidence type="ECO:0008006" key="3">
    <source>
        <dbReference type="Google" id="ProtNLM"/>
    </source>
</evidence>